<comment type="caution">
    <text evidence="2">The sequence shown here is derived from an EMBL/GenBank/DDBJ whole genome shotgun (WGS) entry which is preliminary data.</text>
</comment>
<reference evidence="3" key="1">
    <citation type="journal article" date="2019" name="Int. J. Syst. Evol. Microbiol.">
        <title>The Global Catalogue of Microorganisms (GCM) 10K type strain sequencing project: providing services to taxonomists for standard genome sequencing and annotation.</title>
        <authorList>
            <consortium name="The Broad Institute Genomics Platform"/>
            <consortium name="The Broad Institute Genome Sequencing Center for Infectious Disease"/>
            <person name="Wu L."/>
            <person name="Ma J."/>
        </authorList>
    </citation>
    <scope>NUCLEOTIDE SEQUENCE [LARGE SCALE GENOMIC DNA]</scope>
    <source>
        <strain evidence="3">JCM 16114</strain>
    </source>
</reference>
<protein>
    <recommendedName>
        <fullName evidence="4">Phenylacetate-CoA ligase</fullName>
    </recommendedName>
</protein>
<name>A0ABP5PED8_9ACTN</name>
<sequence>MARWLTRDDLGAAAGSATGLLLVSPDVSSVFPLSPADRTAAAGLTGAALREAGVGERDRVVVALAEPAGALWTSAAADVAGAAACVGPRGRMRLHHALSALKATTLVATPTGAMDFLARLHLEFLLDPLDLGLRNIVLTGEIAAKRTLGHLAGEFGATVTEVLASPFSGGALAWRGSEEEPLRPLADGVLGLAALAKDGPPDGDGLAELVVTPTAHSTLGDAVLRIGLVARVTDAEGVPAPAHTAGEHVLVRGVWLALPRIDKALSRIDGVAGWELAISRQGTLDTAALTVTFARRSLVGNPMWKARIEQAVRALTPVSIAVEIAQEVSETPAPGTVNDLRGHHLGRDRALIT</sequence>
<evidence type="ECO:0000313" key="3">
    <source>
        <dbReference type="Proteomes" id="UP001499843"/>
    </source>
</evidence>
<evidence type="ECO:0000313" key="2">
    <source>
        <dbReference type="EMBL" id="GAA2210121.1"/>
    </source>
</evidence>
<gene>
    <name evidence="2" type="ORF">GCM10009850_055800</name>
</gene>
<accession>A0ABP5PED8</accession>
<dbReference type="EMBL" id="BAAAQX010000015">
    <property type="protein sequence ID" value="GAA2210121.1"/>
    <property type="molecule type" value="Genomic_DNA"/>
</dbReference>
<dbReference type="InterPro" id="IPR042099">
    <property type="entry name" value="ANL_N_sf"/>
</dbReference>
<feature type="compositionally biased region" description="Basic and acidic residues" evidence="1">
    <location>
        <begin position="340"/>
        <end position="353"/>
    </location>
</feature>
<dbReference type="Proteomes" id="UP001499843">
    <property type="component" value="Unassembled WGS sequence"/>
</dbReference>
<evidence type="ECO:0000256" key="1">
    <source>
        <dbReference type="SAM" id="MobiDB-lite"/>
    </source>
</evidence>
<organism evidence="2 3">
    <name type="scientific">Nonomuraea monospora</name>
    <dbReference type="NCBI Taxonomy" id="568818"/>
    <lineage>
        <taxon>Bacteria</taxon>
        <taxon>Bacillati</taxon>
        <taxon>Actinomycetota</taxon>
        <taxon>Actinomycetes</taxon>
        <taxon>Streptosporangiales</taxon>
        <taxon>Streptosporangiaceae</taxon>
        <taxon>Nonomuraea</taxon>
    </lineage>
</organism>
<dbReference type="Gene3D" id="3.40.50.12780">
    <property type="entry name" value="N-terminal domain of ligase-like"/>
    <property type="match status" value="1"/>
</dbReference>
<proteinExistence type="predicted"/>
<feature type="region of interest" description="Disordered" evidence="1">
    <location>
        <begin position="332"/>
        <end position="353"/>
    </location>
</feature>
<evidence type="ECO:0008006" key="4">
    <source>
        <dbReference type="Google" id="ProtNLM"/>
    </source>
</evidence>
<keyword evidence="3" id="KW-1185">Reference proteome</keyword>
<dbReference type="RefSeq" id="WP_344480519.1">
    <property type="nucleotide sequence ID" value="NZ_BAAAQX010000015.1"/>
</dbReference>